<feature type="region of interest" description="Disordered" evidence="1">
    <location>
        <begin position="1"/>
        <end position="20"/>
    </location>
</feature>
<gene>
    <name evidence="3" type="ORF">AVW16_11040</name>
</gene>
<proteinExistence type="predicted"/>
<dbReference type="InterPro" id="IPR021136">
    <property type="entry name" value="Flagellar_hook_control-like_C"/>
</dbReference>
<dbReference type="Pfam" id="PF02120">
    <property type="entry name" value="Flg_hook"/>
    <property type="match status" value="1"/>
</dbReference>
<evidence type="ECO:0000313" key="3">
    <source>
        <dbReference type="EMBL" id="KZE32905.1"/>
    </source>
</evidence>
<sequence>MLNPIVPPPGSSVAPAPQAGPSAPQAVAAVKLLGEGSRPLIAASVLPARVPLLAVGEQVLARVAERLDGNRLVALIKGNAFTLDLPPDLKVGGDTLRLRVSQPSPSLTFVLLDAGQPAADAAGTDGSTAVQLSRSAQYLNDLLAAARERDGGAARAQGALLSLTPEQPDSLAEGLRQAVGKSGAFYESHLKDWADGRRSLAELRDEPQARLAAAEQDARASGRSAVAELGQLVQRQLDALEQRQLQLPVLAWPGQPAELTLREEARAEREAEGGEGDAAARGWHTRLDLELPGLGGLSVRLALSGGAVQVRFAADDAAASSLIERHADRLASGLGAAGLHLAQLTVGADGRDAD</sequence>
<dbReference type="AlphaFoldDB" id="A0A165FDJ3"/>
<name>A0A165FDJ3_9NEIS</name>
<feature type="compositionally biased region" description="Pro residues" evidence="1">
    <location>
        <begin position="1"/>
        <end position="10"/>
    </location>
</feature>
<evidence type="ECO:0000256" key="1">
    <source>
        <dbReference type="SAM" id="MobiDB-lite"/>
    </source>
</evidence>
<accession>A0A165FDJ3</accession>
<dbReference type="STRING" id="1452487.AVW16_11040"/>
<dbReference type="EMBL" id="LQQU01000017">
    <property type="protein sequence ID" value="KZE32905.1"/>
    <property type="molecule type" value="Genomic_DNA"/>
</dbReference>
<evidence type="ECO:0000259" key="2">
    <source>
        <dbReference type="Pfam" id="PF02120"/>
    </source>
</evidence>
<feature type="domain" description="Flagellar hook-length control protein-like C-terminal" evidence="2">
    <location>
        <begin position="276"/>
        <end position="350"/>
    </location>
</feature>
<dbReference type="Gene3D" id="3.30.750.140">
    <property type="match status" value="1"/>
</dbReference>
<feature type="compositionally biased region" description="Low complexity" evidence="1">
    <location>
        <begin position="11"/>
        <end position="20"/>
    </location>
</feature>
<dbReference type="OrthoDB" id="5296742at2"/>
<organism evidence="3 4">
    <name type="scientific">Crenobacter luteus</name>
    <dbReference type="NCBI Taxonomy" id="1452487"/>
    <lineage>
        <taxon>Bacteria</taxon>
        <taxon>Pseudomonadati</taxon>
        <taxon>Pseudomonadota</taxon>
        <taxon>Betaproteobacteria</taxon>
        <taxon>Neisseriales</taxon>
        <taxon>Neisseriaceae</taxon>
        <taxon>Crenobacter</taxon>
    </lineage>
</organism>
<dbReference type="Proteomes" id="UP000076625">
    <property type="component" value="Unassembled WGS sequence"/>
</dbReference>
<evidence type="ECO:0000313" key="4">
    <source>
        <dbReference type="Proteomes" id="UP000076625"/>
    </source>
</evidence>
<protein>
    <recommendedName>
        <fullName evidence="2">Flagellar hook-length control protein-like C-terminal domain-containing protein</fullName>
    </recommendedName>
</protein>
<dbReference type="RefSeq" id="WP_066611964.1">
    <property type="nucleotide sequence ID" value="NZ_LQQU01000017.1"/>
</dbReference>
<comment type="caution">
    <text evidence="3">The sequence shown here is derived from an EMBL/GenBank/DDBJ whole genome shotgun (WGS) entry which is preliminary data.</text>
</comment>
<keyword evidence="4" id="KW-1185">Reference proteome</keyword>
<reference evidence="4" key="1">
    <citation type="submission" date="2016-01" db="EMBL/GenBank/DDBJ databases">
        <title>Draft genome of Chromobacterium sp. F49.</title>
        <authorList>
            <person name="Hong K.W."/>
        </authorList>
    </citation>
    <scope>NUCLEOTIDE SEQUENCE [LARGE SCALE GENOMIC DNA]</scope>
    <source>
        <strain evidence="4">CN10</strain>
    </source>
</reference>
<dbReference type="InterPro" id="IPR038610">
    <property type="entry name" value="FliK-like_C_sf"/>
</dbReference>